<dbReference type="PANTHER" id="PTHR42928">
    <property type="entry name" value="TRICARBOXYLATE-BINDING PROTEIN"/>
    <property type="match status" value="1"/>
</dbReference>
<dbReference type="Gene3D" id="3.40.190.150">
    <property type="entry name" value="Bordetella uptake gene, domain 1"/>
    <property type="match status" value="1"/>
</dbReference>
<keyword evidence="2" id="KW-0732">Signal</keyword>
<dbReference type="CDD" id="cd13578">
    <property type="entry name" value="PBP2_Bug27"/>
    <property type="match status" value="1"/>
</dbReference>
<dbReference type="PIRSF" id="PIRSF017082">
    <property type="entry name" value="YflP"/>
    <property type="match status" value="1"/>
</dbReference>
<name>A0A317F7C8_9PROT</name>
<comment type="similarity">
    <text evidence="1">Belongs to the UPF0065 (bug) family.</text>
</comment>
<keyword evidence="4" id="KW-1185">Reference proteome</keyword>
<feature type="chain" id="PRO_5016255200" evidence="2">
    <location>
        <begin position="25"/>
        <end position="323"/>
    </location>
</feature>
<dbReference type="OrthoDB" id="7252432at2"/>
<evidence type="ECO:0000256" key="2">
    <source>
        <dbReference type="SAM" id="SignalP"/>
    </source>
</evidence>
<dbReference type="EMBL" id="QGNA01000006">
    <property type="protein sequence ID" value="PWS34645.1"/>
    <property type="molecule type" value="Genomic_DNA"/>
</dbReference>
<dbReference type="Proteomes" id="UP000245765">
    <property type="component" value="Unassembled WGS sequence"/>
</dbReference>
<dbReference type="PANTHER" id="PTHR42928:SF5">
    <property type="entry name" value="BLR1237 PROTEIN"/>
    <property type="match status" value="1"/>
</dbReference>
<evidence type="ECO:0000313" key="4">
    <source>
        <dbReference type="Proteomes" id="UP000245765"/>
    </source>
</evidence>
<organism evidence="3 4">
    <name type="scientific">Falsiroseomonas bella</name>
    <dbReference type="NCBI Taxonomy" id="2184016"/>
    <lineage>
        <taxon>Bacteria</taxon>
        <taxon>Pseudomonadati</taxon>
        <taxon>Pseudomonadota</taxon>
        <taxon>Alphaproteobacteria</taxon>
        <taxon>Acetobacterales</taxon>
        <taxon>Roseomonadaceae</taxon>
        <taxon>Falsiroseomonas</taxon>
    </lineage>
</organism>
<comment type="caution">
    <text evidence="3">The sequence shown here is derived from an EMBL/GenBank/DDBJ whole genome shotgun (WGS) entry which is preliminary data.</text>
</comment>
<gene>
    <name evidence="3" type="ORF">DFH01_24255</name>
</gene>
<dbReference type="Gene3D" id="3.40.190.10">
    <property type="entry name" value="Periplasmic binding protein-like II"/>
    <property type="match status" value="1"/>
</dbReference>
<feature type="signal peptide" evidence="2">
    <location>
        <begin position="1"/>
        <end position="24"/>
    </location>
</feature>
<proteinExistence type="inferred from homology"/>
<dbReference type="AlphaFoldDB" id="A0A317F7C8"/>
<dbReference type="InterPro" id="IPR042100">
    <property type="entry name" value="Bug_dom1"/>
</dbReference>
<protein>
    <submittedName>
        <fullName evidence="3">LacI family transcriptional regulator</fullName>
    </submittedName>
</protein>
<sequence>MAPSTTRRGLLAGTASLLALPALAQGSFPDKPIRIIVPFPPGGGTDNQARAFADALAREMPQRVIVDNRAGAGGNIGVEAAARSPADGYTLLATGPNIINTRYLIKDTPFRWERDFDTLGLMFASPNVLVVHPSVPASTVPEFIAHLKANPGKLNFASAGAGGSIHLSGELFMSMTGTQMTHVPYRGDALARTDLTNGNVQVMFNTLVTSVQPIRAGQWRGLAVTGDQRSSSLPELPTVAEAGVPGFSVISWMGLFAPKGIPAEAVAKIREGFDKVFANPTNRAEFEQKFSVDTIPSSPAQHLAFMQAEERKWAPILSRFEPA</sequence>
<reference evidence="4" key="1">
    <citation type="submission" date="2018-05" db="EMBL/GenBank/DDBJ databases">
        <authorList>
            <person name="Du Z."/>
            <person name="Wang X."/>
        </authorList>
    </citation>
    <scope>NUCLEOTIDE SEQUENCE [LARGE SCALE GENOMIC DNA]</scope>
    <source>
        <strain evidence="4">CQN31</strain>
    </source>
</reference>
<dbReference type="RefSeq" id="WP_109873096.1">
    <property type="nucleotide sequence ID" value="NZ_QGNA01000006.1"/>
</dbReference>
<evidence type="ECO:0000313" key="3">
    <source>
        <dbReference type="EMBL" id="PWS34645.1"/>
    </source>
</evidence>
<accession>A0A317F7C8</accession>
<dbReference type="SUPFAM" id="SSF53850">
    <property type="entry name" value="Periplasmic binding protein-like II"/>
    <property type="match status" value="1"/>
</dbReference>
<evidence type="ECO:0000256" key="1">
    <source>
        <dbReference type="ARBA" id="ARBA00006987"/>
    </source>
</evidence>
<dbReference type="InterPro" id="IPR005064">
    <property type="entry name" value="BUG"/>
</dbReference>
<dbReference type="Pfam" id="PF03401">
    <property type="entry name" value="TctC"/>
    <property type="match status" value="1"/>
</dbReference>